<feature type="domain" description="4Fe-4S ferredoxin-type" evidence="10">
    <location>
        <begin position="50"/>
        <end position="83"/>
    </location>
</feature>
<dbReference type="PIRSF" id="PIRSF000371">
    <property type="entry name" value="PFL_act_enz"/>
    <property type="match status" value="1"/>
</dbReference>
<dbReference type="InterPro" id="IPR034457">
    <property type="entry name" value="Organic_radical-activating"/>
</dbReference>
<dbReference type="GO" id="GO:0043365">
    <property type="term" value="F:[formate-C-acetyltransferase]-activating enzyme activity"/>
    <property type="evidence" value="ECO:0007669"/>
    <property type="project" value="UniProtKB-EC"/>
</dbReference>
<protein>
    <submittedName>
        <fullName evidence="12">Glycyl-radical enzyme activating protein family</fullName>
        <ecNumber evidence="12">1.97.1.4</ecNumber>
    </submittedName>
</protein>
<evidence type="ECO:0000256" key="7">
    <source>
        <dbReference type="ARBA" id="ARBA00023002"/>
    </source>
</evidence>
<dbReference type="OrthoDB" id="9782387at2"/>
<dbReference type="Gene3D" id="3.20.20.70">
    <property type="entry name" value="Aldolase class I"/>
    <property type="match status" value="1"/>
</dbReference>
<dbReference type="InterPro" id="IPR013785">
    <property type="entry name" value="Aldolase_TIM"/>
</dbReference>
<comment type="cofactor">
    <cofactor evidence="1">
        <name>[4Fe-4S] cluster</name>
        <dbReference type="ChEBI" id="CHEBI:49883"/>
    </cofactor>
</comment>
<evidence type="ECO:0000256" key="3">
    <source>
        <dbReference type="ARBA" id="ARBA00011245"/>
    </source>
</evidence>
<evidence type="ECO:0000256" key="1">
    <source>
        <dbReference type="ARBA" id="ARBA00001966"/>
    </source>
</evidence>
<dbReference type="InterPro" id="IPR058240">
    <property type="entry name" value="rSAM_sf"/>
</dbReference>
<dbReference type="InterPro" id="IPR017896">
    <property type="entry name" value="4Fe4S_Fe-S-bd"/>
</dbReference>
<keyword evidence="13" id="KW-1185">Reference proteome</keyword>
<gene>
    <name evidence="12" type="ordered locus">Dbac_2144</name>
</gene>
<dbReference type="PROSITE" id="PS01087">
    <property type="entry name" value="RADICAL_ACTIVATING"/>
    <property type="match status" value="1"/>
</dbReference>
<dbReference type="KEGG" id="dba:Dbac_2144"/>
<keyword evidence="5" id="KW-0949">S-adenosyl-L-methionine</keyword>
<evidence type="ECO:0000256" key="5">
    <source>
        <dbReference type="ARBA" id="ARBA00022691"/>
    </source>
</evidence>
<dbReference type="STRING" id="525897.Dbac_2144"/>
<evidence type="ECO:0000313" key="13">
    <source>
        <dbReference type="Proteomes" id="UP000002216"/>
    </source>
</evidence>
<dbReference type="GO" id="GO:0046872">
    <property type="term" value="F:metal ion binding"/>
    <property type="evidence" value="ECO:0007669"/>
    <property type="project" value="UniProtKB-KW"/>
</dbReference>
<dbReference type="InterPro" id="IPR012839">
    <property type="entry name" value="Organic_radical_activase"/>
</dbReference>
<dbReference type="RefSeq" id="WP_015774319.1">
    <property type="nucleotide sequence ID" value="NC_013173.1"/>
</dbReference>
<organism evidence="12 13">
    <name type="scientific">Desulfomicrobium baculatum (strain DSM 4028 / VKM B-1378 / X)</name>
    <name type="common">Desulfovibrio baculatus</name>
    <dbReference type="NCBI Taxonomy" id="525897"/>
    <lineage>
        <taxon>Bacteria</taxon>
        <taxon>Pseudomonadati</taxon>
        <taxon>Thermodesulfobacteriota</taxon>
        <taxon>Desulfovibrionia</taxon>
        <taxon>Desulfovibrionales</taxon>
        <taxon>Desulfomicrobiaceae</taxon>
        <taxon>Desulfomicrobium</taxon>
    </lineage>
</organism>
<proteinExistence type="inferred from homology"/>
<keyword evidence="4" id="KW-0004">4Fe-4S</keyword>
<dbReference type="HOGENOM" id="CLU_058969_0_0_7"/>
<evidence type="ECO:0000259" key="11">
    <source>
        <dbReference type="PROSITE" id="PS51918"/>
    </source>
</evidence>
<dbReference type="PANTHER" id="PTHR30352">
    <property type="entry name" value="PYRUVATE FORMATE-LYASE-ACTIVATING ENZYME"/>
    <property type="match status" value="1"/>
</dbReference>
<reference evidence="12 13" key="1">
    <citation type="journal article" date="2009" name="Stand. Genomic Sci.">
        <title>Complete genome sequence of Desulfomicrobium baculatum type strain (X).</title>
        <authorList>
            <person name="Copeland A."/>
            <person name="Spring S."/>
            <person name="Goker M."/>
            <person name="Schneider S."/>
            <person name="Lapidus A."/>
            <person name="Del Rio T.G."/>
            <person name="Tice H."/>
            <person name="Cheng J.F."/>
            <person name="Chen F."/>
            <person name="Nolan M."/>
            <person name="Bruce D."/>
            <person name="Goodwin L."/>
            <person name="Pitluck S."/>
            <person name="Ivanova N."/>
            <person name="Mavrommatis K."/>
            <person name="Ovchinnikova G."/>
            <person name="Pati A."/>
            <person name="Chen A."/>
            <person name="Palaniappan K."/>
            <person name="Land M."/>
            <person name="Hauser L."/>
            <person name="Chang Y.J."/>
            <person name="Jeffries C.C."/>
            <person name="Meincke L."/>
            <person name="Sims D."/>
            <person name="Brettin T."/>
            <person name="Detter J.C."/>
            <person name="Han C."/>
            <person name="Chain P."/>
            <person name="Bristow J."/>
            <person name="Eisen J.A."/>
            <person name="Markowitz V."/>
            <person name="Hugenholtz P."/>
            <person name="Kyrpides N.C."/>
            <person name="Klenk H.P."/>
            <person name="Lucas S."/>
        </authorList>
    </citation>
    <scope>NUCLEOTIDE SEQUENCE [LARGE SCALE GENOMIC DNA]</scope>
    <source>
        <strain evidence="13">DSM 4028 / VKM B-1378 / X</strain>
    </source>
</reference>
<dbReference type="Proteomes" id="UP000002216">
    <property type="component" value="Chromosome"/>
</dbReference>
<dbReference type="SUPFAM" id="SSF102114">
    <property type="entry name" value="Radical SAM enzymes"/>
    <property type="match status" value="1"/>
</dbReference>
<evidence type="ECO:0000256" key="4">
    <source>
        <dbReference type="ARBA" id="ARBA00022485"/>
    </source>
</evidence>
<dbReference type="InterPro" id="IPR007197">
    <property type="entry name" value="rSAM"/>
</dbReference>
<dbReference type="SFLD" id="SFLDS00029">
    <property type="entry name" value="Radical_SAM"/>
    <property type="match status" value="1"/>
</dbReference>
<dbReference type="eggNOG" id="COG1180">
    <property type="taxonomic scope" value="Bacteria"/>
</dbReference>
<evidence type="ECO:0000256" key="6">
    <source>
        <dbReference type="ARBA" id="ARBA00022723"/>
    </source>
</evidence>
<dbReference type="Pfam" id="PF04055">
    <property type="entry name" value="Radical_SAM"/>
    <property type="match status" value="1"/>
</dbReference>
<dbReference type="PROSITE" id="PS51918">
    <property type="entry name" value="RADICAL_SAM"/>
    <property type="match status" value="1"/>
</dbReference>
<name>C7LP04_DESBD</name>
<dbReference type="GO" id="GO:0051539">
    <property type="term" value="F:4 iron, 4 sulfur cluster binding"/>
    <property type="evidence" value="ECO:0007669"/>
    <property type="project" value="UniProtKB-KW"/>
</dbReference>
<evidence type="ECO:0000259" key="10">
    <source>
        <dbReference type="PROSITE" id="PS51379"/>
    </source>
</evidence>
<evidence type="ECO:0000256" key="9">
    <source>
        <dbReference type="ARBA" id="ARBA00023014"/>
    </source>
</evidence>
<evidence type="ECO:0000313" key="12">
    <source>
        <dbReference type="EMBL" id="ACU90228.1"/>
    </source>
</evidence>
<dbReference type="EC" id="1.97.1.4" evidence="12"/>
<dbReference type="NCBIfam" id="TIGR02494">
    <property type="entry name" value="PFLE_PFLC"/>
    <property type="match status" value="1"/>
</dbReference>
<feature type="domain" description="4Fe-4S ferredoxin-type" evidence="10">
    <location>
        <begin position="88"/>
        <end position="111"/>
    </location>
</feature>
<dbReference type="SFLD" id="SFLDG01118">
    <property type="entry name" value="activating_enzymes__group_2"/>
    <property type="match status" value="1"/>
</dbReference>
<accession>C7LP04</accession>
<keyword evidence="7 12" id="KW-0560">Oxidoreductase</keyword>
<dbReference type="Pfam" id="PF13353">
    <property type="entry name" value="Fer4_12"/>
    <property type="match status" value="1"/>
</dbReference>
<sequence length="298" mass="32612">MSDMNQQGYVFNIQKYTVHDGAGIRTMVFLKGCPLRCDWCSNPESQHLRPELAFNMAKCLTPAVCGRCITSCPSSRIMDIEGLPAIDCALCGTAPDCVDACPTGALSVYGKAMTVDAVLNAVEQDGVFYARSGGGMTLSGGEAMFQPEFALALLRDARRRRINTVMETCGHCSTEALLEACGLLDGLIFDIKSMSSARHRQGTGVGNELILENFESVLRAYPDLPITVRTPVIPGFNDTEEDIRAIVAHLPKRERLTYELLPYHRMGQPKYQFLKRPFPMGDAKLAPALMARLKAIAA</sequence>
<dbReference type="PANTHER" id="PTHR30352:SF4">
    <property type="entry name" value="PYRUVATE FORMATE-LYASE 2-ACTIVATING ENZYME"/>
    <property type="match status" value="1"/>
</dbReference>
<feature type="domain" description="Radical SAM core" evidence="11">
    <location>
        <begin position="19"/>
        <end position="298"/>
    </location>
</feature>
<dbReference type="InterPro" id="IPR001989">
    <property type="entry name" value="Radical_activat_CS"/>
</dbReference>
<evidence type="ECO:0000256" key="2">
    <source>
        <dbReference type="ARBA" id="ARBA00009777"/>
    </source>
</evidence>
<dbReference type="SFLD" id="SFLDG01066">
    <property type="entry name" value="organic_radical-activating_enz"/>
    <property type="match status" value="1"/>
</dbReference>
<dbReference type="InterPro" id="IPR040074">
    <property type="entry name" value="BssD/PflA/YjjW"/>
</dbReference>
<keyword evidence="8" id="KW-0408">Iron</keyword>
<comment type="similarity">
    <text evidence="2">Belongs to the organic radical-activating enzymes family.</text>
</comment>
<dbReference type="SUPFAM" id="SSF54862">
    <property type="entry name" value="4Fe-4S ferredoxins"/>
    <property type="match status" value="1"/>
</dbReference>
<dbReference type="AlphaFoldDB" id="C7LP04"/>
<comment type="subunit">
    <text evidence="3">Monomer.</text>
</comment>
<keyword evidence="6" id="KW-0479">Metal-binding</keyword>
<evidence type="ECO:0000256" key="8">
    <source>
        <dbReference type="ARBA" id="ARBA00023004"/>
    </source>
</evidence>
<dbReference type="EMBL" id="CP001629">
    <property type="protein sequence ID" value="ACU90228.1"/>
    <property type="molecule type" value="Genomic_DNA"/>
</dbReference>
<dbReference type="PROSITE" id="PS51379">
    <property type="entry name" value="4FE4S_FER_2"/>
    <property type="match status" value="2"/>
</dbReference>
<keyword evidence="9" id="KW-0411">Iron-sulfur</keyword>